<evidence type="ECO:0000313" key="3">
    <source>
        <dbReference type="Proteomes" id="UP000693946"/>
    </source>
</evidence>
<dbReference type="EMBL" id="JAGKHQ010000011">
    <property type="protein sequence ID" value="KAG7505046.1"/>
    <property type="molecule type" value="Genomic_DNA"/>
</dbReference>
<gene>
    <name evidence="2" type="ORF">JOB18_022149</name>
</gene>
<dbReference type="Proteomes" id="UP000693946">
    <property type="component" value="Linkage Group LG19"/>
</dbReference>
<keyword evidence="1" id="KW-0472">Membrane</keyword>
<keyword evidence="1" id="KW-1133">Transmembrane helix</keyword>
<dbReference type="AlphaFoldDB" id="A0AAV6RHV6"/>
<protein>
    <submittedName>
        <fullName evidence="2">Uncharacterized protein</fullName>
    </submittedName>
</protein>
<accession>A0AAV6RHV6</accession>
<name>A0AAV6RHV6_SOLSE</name>
<reference evidence="2 3" key="1">
    <citation type="journal article" date="2021" name="Sci. Rep.">
        <title>Chromosome anchoring in Senegalese sole (Solea senegalensis) reveals sex-associated markers and genome rearrangements in flatfish.</title>
        <authorList>
            <person name="Guerrero-Cozar I."/>
            <person name="Gomez-Garrido J."/>
            <person name="Berbel C."/>
            <person name="Martinez-Blanch J.F."/>
            <person name="Alioto T."/>
            <person name="Claros M.G."/>
            <person name="Gagnaire P.A."/>
            <person name="Manchado M."/>
        </authorList>
    </citation>
    <scope>NUCLEOTIDE SEQUENCE [LARGE SCALE GENOMIC DNA]</scope>
    <source>
        <strain evidence="2">Sse05_10M</strain>
    </source>
</reference>
<evidence type="ECO:0000313" key="2">
    <source>
        <dbReference type="EMBL" id="KAG7505046.1"/>
    </source>
</evidence>
<feature type="transmembrane region" description="Helical" evidence="1">
    <location>
        <begin position="92"/>
        <end position="110"/>
    </location>
</feature>
<comment type="caution">
    <text evidence="2">The sequence shown here is derived from an EMBL/GenBank/DDBJ whole genome shotgun (WGS) entry which is preliminary data.</text>
</comment>
<proteinExistence type="predicted"/>
<organism evidence="2 3">
    <name type="scientific">Solea senegalensis</name>
    <name type="common">Senegalese sole</name>
    <dbReference type="NCBI Taxonomy" id="28829"/>
    <lineage>
        <taxon>Eukaryota</taxon>
        <taxon>Metazoa</taxon>
        <taxon>Chordata</taxon>
        <taxon>Craniata</taxon>
        <taxon>Vertebrata</taxon>
        <taxon>Euteleostomi</taxon>
        <taxon>Actinopterygii</taxon>
        <taxon>Neopterygii</taxon>
        <taxon>Teleostei</taxon>
        <taxon>Neoteleostei</taxon>
        <taxon>Acanthomorphata</taxon>
        <taxon>Carangaria</taxon>
        <taxon>Pleuronectiformes</taxon>
        <taxon>Pleuronectoidei</taxon>
        <taxon>Soleidae</taxon>
        <taxon>Solea</taxon>
    </lineage>
</organism>
<evidence type="ECO:0000256" key="1">
    <source>
        <dbReference type="SAM" id="Phobius"/>
    </source>
</evidence>
<keyword evidence="1" id="KW-0812">Transmembrane</keyword>
<keyword evidence="3" id="KW-1185">Reference proteome</keyword>
<sequence length="137" mass="14235">MFPVTSLGQVATSLASEVSRAAAAAAAAHLTNALVDGRDNTQPPVLSPREVGGFDQCVGTCAGGSWPQLSSTDGTPAHKTPVMPNVTRRRTIIVSAAVTGICLSAVICRLEHKRARIRSIFNESVSTLTSFSKTVTG</sequence>